<feature type="transmembrane region" description="Helical" evidence="1">
    <location>
        <begin position="298"/>
        <end position="321"/>
    </location>
</feature>
<gene>
    <name evidence="2" type="ORF">Xbed_02570</name>
</gene>
<keyword evidence="1" id="KW-1133">Transmembrane helix</keyword>
<keyword evidence="3" id="KW-1185">Reference proteome</keyword>
<keyword evidence="1" id="KW-0472">Membrane</keyword>
<feature type="transmembrane region" description="Helical" evidence="1">
    <location>
        <begin position="229"/>
        <end position="250"/>
    </location>
</feature>
<feature type="transmembrane region" description="Helical" evidence="1">
    <location>
        <begin position="60"/>
        <end position="76"/>
    </location>
</feature>
<protein>
    <recommendedName>
        <fullName evidence="4">O-antigen polymerase</fullName>
    </recommendedName>
</protein>
<proteinExistence type="predicted"/>
<evidence type="ECO:0000313" key="2">
    <source>
        <dbReference type="EMBL" id="OTA19173.1"/>
    </source>
</evidence>
<evidence type="ECO:0000313" key="3">
    <source>
        <dbReference type="Proteomes" id="UP000194204"/>
    </source>
</evidence>
<feature type="transmembrane region" description="Helical" evidence="1">
    <location>
        <begin position="12"/>
        <end position="28"/>
    </location>
</feature>
<dbReference type="Proteomes" id="UP000194204">
    <property type="component" value="Unassembled WGS sequence"/>
</dbReference>
<feature type="transmembrane region" description="Helical" evidence="1">
    <location>
        <begin position="190"/>
        <end position="223"/>
    </location>
</feature>
<feature type="transmembrane region" description="Helical" evidence="1">
    <location>
        <begin position="109"/>
        <end position="130"/>
    </location>
</feature>
<feature type="transmembrane region" description="Helical" evidence="1">
    <location>
        <begin position="34"/>
        <end position="51"/>
    </location>
</feature>
<keyword evidence="1" id="KW-0812">Transmembrane</keyword>
<dbReference type="EMBL" id="MUBK01000021">
    <property type="protein sequence ID" value="OTA19173.1"/>
    <property type="molecule type" value="Genomic_DNA"/>
</dbReference>
<feature type="transmembrane region" description="Helical" evidence="1">
    <location>
        <begin position="327"/>
        <end position="360"/>
    </location>
</feature>
<accession>A0A1Y2SNF6</accession>
<sequence>MKEFIQFHKVNSLGYIWLIFCGFYLTKITALSPIYLSFLLITISAPLYLSAKKTIKIDRSFFSLSCMSLLFSFVILNSKTPLLINLFISLISPFLVAVFYKNKKAKSNILFFIFFSYALLFNIDGIWRVMNPDLTNLEKLESLEIGFQIYKGNSIMYSDSNYVGLQAVLFISVYAYLFKEKTFNVNRKIIYYTILILLLSSIILSFSRSATIGMCTFLFFHLLEKTNKLFFLVASILASTITIVFFSNHFSNDISYNSKFHILSITYDYLHHADIYRMLFGVGFGNAANVIGIGTHNLFITFLIESGLIGLMLFFLILIYFLKKLKYDFFIVVFPFILSSMSLGTTALPYFFTFICLCILKKHKKFSILP</sequence>
<evidence type="ECO:0008006" key="4">
    <source>
        <dbReference type="Google" id="ProtNLM"/>
    </source>
</evidence>
<feature type="transmembrane region" description="Helical" evidence="1">
    <location>
        <begin position="160"/>
        <end position="178"/>
    </location>
</feature>
<dbReference type="RefSeq" id="WP_086113292.1">
    <property type="nucleotide sequence ID" value="NZ_CAWNHF010000124.1"/>
</dbReference>
<dbReference type="AlphaFoldDB" id="A0A1Y2SNF6"/>
<comment type="caution">
    <text evidence="2">The sequence shown here is derived from an EMBL/GenBank/DDBJ whole genome shotgun (WGS) entry which is preliminary data.</text>
</comment>
<organism evidence="2 3">
    <name type="scientific">Xenorhabdus beddingii</name>
    <dbReference type="NCBI Taxonomy" id="40578"/>
    <lineage>
        <taxon>Bacteria</taxon>
        <taxon>Pseudomonadati</taxon>
        <taxon>Pseudomonadota</taxon>
        <taxon>Gammaproteobacteria</taxon>
        <taxon>Enterobacterales</taxon>
        <taxon>Morganellaceae</taxon>
        <taxon>Xenorhabdus</taxon>
    </lineage>
</organism>
<feature type="transmembrane region" description="Helical" evidence="1">
    <location>
        <begin position="82"/>
        <end position="100"/>
    </location>
</feature>
<evidence type="ECO:0000256" key="1">
    <source>
        <dbReference type="SAM" id="Phobius"/>
    </source>
</evidence>
<name>A0A1Y2SNF6_9GAMM</name>
<dbReference type="OrthoDB" id="3078513at2"/>
<reference evidence="2 3" key="1">
    <citation type="submission" date="2017-01" db="EMBL/GenBank/DDBJ databases">
        <title>Deconstructing symbiosis and pathogenesis requirements using a combined genomic-metabolomic approach.</title>
        <authorList>
            <person name="Tobias N.J."/>
            <person name="Wolff H."/>
            <person name="Djahanschiri B."/>
            <person name="Ebersberger I."/>
            <person name="Bode H.B."/>
        </authorList>
    </citation>
    <scope>NUCLEOTIDE SEQUENCE [LARGE SCALE GENOMIC DNA]</scope>
    <source>
        <strain evidence="2 3">DSM 4764</strain>
    </source>
</reference>